<name>A0A0D8BLD0_9ACTN</name>
<dbReference type="Gene3D" id="3.90.550.10">
    <property type="entry name" value="Spore Coat Polysaccharide Biosynthesis Protein SpsA, Chain A"/>
    <property type="match status" value="1"/>
</dbReference>
<organism evidence="8 9">
    <name type="scientific">Frankia torreyi</name>
    <dbReference type="NCBI Taxonomy" id="1856"/>
    <lineage>
        <taxon>Bacteria</taxon>
        <taxon>Bacillati</taxon>
        <taxon>Actinomycetota</taxon>
        <taxon>Actinomycetes</taxon>
        <taxon>Frankiales</taxon>
        <taxon>Frankiaceae</taxon>
        <taxon>Frankia</taxon>
    </lineage>
</organism>
<dbReference type="Proteomes" id="UP000032545">
    <property type="component" value="Unassembled WGS sequence"/>
</dbReference>
<dbReference type="Pfam" id="PF13641">
    <property type="entry name" value="Glyco_tranf_2_3"/>
    <property type="match status" value="1"/>
</dbReference>
<evidence type="ECO:0000256" key="5">
    <source>
        <dbReference type="ARBA" id="ARBA00022989"/>
    </source>
</evidence>
<evidence type="ECO:0000256" key="1">
    <source>
        <dbReference type="ARBA" id="ARBA00004141"/>
    </source>
</evidence>
<keyword evidence="3 8" id="KW-0808">Transferase</keyword>
<evidence type="ECO:0000256" key="7">
    <source>
        <dbReference type="SAM" id="Phobius"/>
    </source>
</evidence>
<dbReference type="PANTHER" id="PTHR43867">
    <property type="entry name" value="CELLULOSE SYNTHASE CATALYTIC SUBUNIT A [UDP-FORMING]"/>
    <property type="match status" value="1"/>
</dbReference>
<evidence type="ECO:0000256" key="2">
    <source>
        <dbReference type="ARBA" id="ARBA00022676"/>
    </source>
</evidence>
<keyword evidence="6 7" id="KW-0472">Membrane</keyword>
<dbReference type="GO" id="GO:0016757">
    <property type="term" value="F:glycosyltransferase activity"/>
    <property type="evidence" value="ECO:0007669"/>
    <property type="project" value="UniProtKB-KW"/>
</dbReference>
<feature type="transmembrane region" description="Helical" evidence="7">
    <location>
        <begin position="344"/>
        <end position="371"/>
    </location>
</feature>
<accession>A0A0D8BLD0</accession>
<gene>
    <name evidence="8" type="ORF">FF36_00685</name>
</gene>
<evidence type="ECO:0000256" key="6">
    <source>
        <dbReference type="ARBA" id="ARBA00023136"/>
    </source>
</evidence>
<evidence type="ECO:0000313" key="9">
    <source>
        <dbReference type="Proteomes" id="UP000032545"/>
    </source>
</evidence>
<sequence length="519" mass="56337">MSAPGPYAAARRTLSTGQRVGLAAVGVLLVAGVTLATTPTLIAVVAVLSAAYVAAFAERLLLLHRAIHDPGLIVVDPDDARACPDADLPLYTVLVPAYQEPEVLPHLLAAIGRLEYPADRLEVLLLLEEDDEATYAAARAAASPPYLRVVRVPYSEPRTKPKACNIGLEIARGDFVTIFDAEDRPEPLQLRRAVAAFRRLPPSVACLQAKLGFFNHKQNILTQWFTAEYAMWFEHMLPGLVRQDAPVPLGGTSNHFRTEVLRELGGWDPFNVTEDADLGVRLYRRGYRTLILDSVTLEEANSDAINWLKQRSRWYKGYLQTWLVHSRQPLRRCREMGLVTYLRFNLFVGGTPLLAIINPIFWALTLMWFVGRVGFVHALFPAWLLYASLVCLVAGNFTFVYVNVLAARATGLPGLVFRSVLSLAYWVLMSLAAAKAMVQLVLAPSFWEKTTHGLGATPLPPPSDPLSDDVVPAAAVATATAATAAVAAAVEGPTIDRPVAAAPSAAGTPIALETGSVHA</sequence>
<keyword evidence="5 7" id="KW-1133">Transmembrane helix</keyword>
<proteinExistence type="predicted"/>
<keyword evidence="9" id="KW-1185">Reference proteome</keyword>
<comment type="caution">
    <text evidence="8">The sequence shown here is derived from an EMBL/GenBank/DDBJ whole genome shotgun (WGS) entry which is preliminary data.</text>
</comment>
<dbReference type="PATRIC" id="fig|1502723.3.peg.2302"/>
<dbReference type="AlphaFoldDB" id="A0A0D8BLD0"/>
<feature type="transmembrane region" description="Helical" evidence="7">
    <location>
        <begin position="383"/>
        <end position="402"/>
    </location>
</feature>
<dbReference type="PANTHER" id="PTHR43867:SF2">
    <property type="entry name" value="CELLULOSE SYNTHASE CATALYTIC SUBUNIT A [UDP-FORMING]"/>
    <property type="match status" value="1"/>
</dbReference>
<dbReference type="SUPFAM" id="SSF53448">
    <property type="entry name" value="Nucleotide-diphospho-sugar transferases"/>
    <property type="match status" value="1"/>
</dbReference>
<keyword evidence="2" id="KW-0328">Glycosyltransferase</keyword>
<dbReference type="EMBL" id="JYFN01000003">
    <property type="protein sequence ID" value="KJE25073.1"/>
    <property type="molecule type" value="Genomic_DNA"/>
</dbReference>
<reference evidence="8 9" key="2">
    <citation type="journal article" date="2016" name="Genome Announc.">
        <title>Permanent Draft Genome Sequences for Two Variants of Frankia sp. Strain CpI1, the First Frankia Strain Isolated from Root Nodules of Comptonia peregrina.</title>
        <authorList>
            <person name="Oshone R."/>
            <person name="Hurst S.G.IV."/>
            <person name="Abebe-Akele F."/>
            <person name="Simpson S."/>
            <person name="Morris K."/>
            <person name="Thomas W.K."/>
            <person name="Tisa L.S."/>
        </authorList>
    </citation>
    <scope>NUCLEOTIDE SEQUENCE [LARGE SCALE GENOMIC DNA]</scope>
    <source>
        <strain evidence="9">CpI1-S</strain>
    </source>
</reference>
<feature type="transmembrane region" description="Helical" evidence="7">
    <location>
        <begin position="42"/>
        <end position="62"/>
    </location>
</feature>
<keyword evidence="4 7" id="KW-0812">Transmembrane</keyword>
<feature type="transmembrane region" description="Helical" evidence="7">
    <location>
        <begin position="20"/>
        <end position="36"/>
    </location>
</feature>
<comment type="subcellular location">
    <subcellularLocation>
        <location evidence="1">Membrane</location>
        <topology evidence="1">Multi-pass membrane protein</topology>
    </subcellularLocation>
</comment>
<dbReference type="InterPro" id="IPR050321">
    <property type="entry name" value="Glycosyltr_2/OpgH_subfam"/>
</dbReference>
<evidence type="ECO:0000313" key="8">
    <source>
        <dbReference type="EMBL" id="KJE25073.1"/>
    </source>
</evidence>
<reference evidence="9" key="1">
    <citation type="submission" date="2015-02" db="EMBL/GenBank/DDBJ databases">
        <title>Draft Genome of Frankia sp. CpI1-S.</title>
        <authorList>
            <person name="Oshone R.T."/>
            <person name="Ngom M."/>
            <person name="Ghodhbane-Gtari F."/>
            <person name="Gtari M."/>
            <person name="Morris K."/>
            <person name="Thomas K."/>
            <person name="Sen A."/>
            <person name="Tisa L.S."/>
        </authorList>
    </citation>
    <scope>NUCLEOTIDE SEQUENCE [LARGE SCALE GENOMIC DNA]</scope>
    <source>
        <strain evidence="9">CpI1-S</strain>
    </source>
</reference>
<evidence type="ECO:0000256" key="4">
    <source>
        <dbReference type="ARBA" id="ARBA00022692"/>
    </source>
</evidence>
<dbReference type="RefSeq" id="WP_052680926.1">
    <property type="nucleotide sequence ID" value="NZ_JYFN01000003.1"/>
</dbReference>
<dbReference type="OrthoDB" id="7431422at2"/>
<evidence type="ECO:0000256" key="3">
    <source>
        <dbReference type="ARBA" id="ARBA00022679"/>
    </source>
</evidence>
<dbReference type="InterPro" id="IPR029044">
    <property type="entry name" value="Nucleotide-diphossugar_trans"/>
</dbReference>
<protein>
    <submittedName>
        <fullName evidence="8">Glycosyl transferase</fullName>
    </submittedName>
</protein>
<feature type="transmembrane region" description="Helical" evidence="7">
    <location>
        <begin position="423"/>
        <end position="447"/>
    </location>
</feature>
<dbReference type="GO" id="GO:0016020">
    <property type="term" value="C:membrane"/>
    <property type="evidence" value="ECO:0007669"/>
    <property type="project" value="UniProtKB-SubCell"/>
</dbReference>